<dbReference type="InterPro" id="IPR027417">
    <property type="entry name" value="P-loop_NTPase"/>
</dbReference>
<dbReference type="OrthoDB" id="3819922at2"/>
<dbReference type="InParanoid" id="A0A1Y5RC54"/>
<sequence length="170" mass="18249">MPSLIAFSGLPGVGKSTIARALSERIQAVYVRVDAVEAALKASVLIIHPAEDAGYRAAAAVARDNLTIGLDVVADTVNPVRETRALWAAIAAEAGARLVNVEVVCSDAGEHRRRVESRKSDIAGLSLPDWDAVQGRRFEPWMGDRLTLDTTELPIADCIARITDYIASRT</sequence>
<dbReference type="PANTHER" id="PTHR37807:SF3">
    <property type="entry name" value="OS07G0160300 PROTEIN"/>
    <property type="match status" value="1"/>
</dbReference>
<gene>
    <name evidence="1" type="primary">cysC_1</name>
    <name evidence="1" type="ORF">OCH7691_00210</name>
</gene>
<evidence type="ECO:0000313" key="2">
    <source>
        <dbReference type="Proteomes" id="UP000193200"/>
    </source>
</evidence>
<proteinExistence type="predicted"/>
<dbReference type="PANTHER" id="PTHR37807">
    <property type="entry name" value="OS07G0160300 PROTEIN"/>
    <property type="match status" value="1"/>
</dbReference>
<dbReference type="EC" id="2.7.1.25" evidence="1"/>
<keyword evidence="1" id="KW-0418">Kinase</keyword>
<dbReference type="RefSeq" id="WP_085881574.1">
    <property type="nucleotide sequence ID" value="NZ_FWFR01000001.1"/>
</dbReference>
<keyword evidence="1" id="KW-0808">Transferase</keyword>
<dbReference type="Gene3D" id="3.40.50.300">
    <property type="entry name" value="P-loop containing nucleotide triphosphate hydrolases"/>
    <property type="match status" value="1"/>
</dbReference>
<accession>A0A1Y5RC54</accession>
<evidence type="ECO:0000313" key="1">
    <source>
        <dbReference type="EMBL" id="SLN13200.1"/>
    </source>
</evidence>
<organism evidence="1 2">
    <name type="scientific">Oceanibacterium hippocampi</name>
    <dbReference type="NCBI Taxonomy" id="745714"/>
    <lineage>
        <taxon>Bacteria</taxon>
        <taxon>Pseudomonadati</taxon>
        <taxon>Pseudomonadota</taxon>
        <taxon>Alphaproteobacteria</taxon>
        <taxon>Sneathiellales</taxon>
        <taxon>Sneathiellaceae</taxon>
        <taxon>Oceanibacterium</taxon>
    </lineage>
</organism>
<name>A0A1Y5RC54_9PROT</name>
<dbReference type="Proteomes" id="UP000193200">
    <property type="component" value="Unassembled WGS sequence"/>
</dbReference>
<dbReference type="GO" id="GO:0004020">
    <property type="term" value="F:adenylylsulfate kinase activity"/>
    <property type="evidence" value="ECO:0007669"/>
    <property type="project" value="UniProtKB-EC"/>
</dbReference>
<keyword evidence="2" id="KW-1185">Reference proteome</keyword>
<dbReference type="AlphaFoldDB" id="A0A1Y5RC54"/>
<protein>
    <submittedName>
        <fullName evidence="1">Adenylyl-sulfate kinase</fullName>
        <ecNumber evidence="1">2.7.1.25</ecNumber>
    </submittedName>
</protein>
<dbReference type="EMBL" id="FWFR01000001">
    <property type="protein sequence ID" value="SLN13200.1"/>
    <property type="molecule type" value="Genomic_DNA"/>
</dbReference>
<dbReference type="SUPFAM" id="SSF52540">
    <property type="entry name" value="P-loop containing nucleoside triphosphate hydrolases"/>
    <property type="match status" value="1"/>
</dbReference>
<reference evidence="1 2" key="1">
    <citation type="submission" date="2017-03" db="EMBL/GenBank/DDBJ databases">
        <authorList>
            <person name="Afonso C.L."/>
            <person name="Miller P.J."/>
            <person name="Scott M.A."/>
            <person name="Spackman E."/>
            <person name="Goraichik I."/>
            <person name="Dimitrov K.M."/>
            <person name="Suarez D.L."/>
            <person name="Swayne D.E."/>
        </authorList>
    </citation>
    <scope>NUCLEOTIDE SEQUENCE [LARGE SCALE GENOMIC DNA]</scope>
    <source>
        <strain evidence="1 2">CECT 7691</strain>
    </source>
</reference>
<dbReference type="Pfam" id="PF13671">
    <property type="entry name" value="AAA_33"/>
    <property type="match status" value="1"/>
</dbReference>